<keyword evidence="2" id="KW-1185">Reference proteome</keyword>
<dbReference type="RefSeq" id="WP_386375745.1">
    <property type="nucleotide sequence ID" value="NZ_JBHUMP010000021.1"/>
</dbReference>
<dbReference type="Proteomes" id="UP001597474">
    <property type="component" value="Unassembled WGS sequence"/>
</dbReference>
<comment type="caution">
    <text evidence="1">The sequence shown here is derived from an EMBL/GenBank/DDBJ whole genome shotgun (WGS) entry which is preliminary data.</text>
</comment>
<protein>
    <submittedName>
        <fullName evidence="1">Uncharacterized protein</fullName>
    </submittedName>
</protein>
<sequence>MTDNAQFRVEWEISMLIHNALKRRKQNGYYISLQYLINELDGRQDIARKVLLVNGFIPNQEDGDLWSSACGAGQYRPLQEVLSTEALVDVLNVYDPV</sequence>
<name>A0ABW5U613_9RHOB</name>
<reference evidence="2" key="1">
    <citation type="journal article" date="2019" name="Int. J. Syst. Evol. Microbiol.">
        <title>The Global Catalogue of Microorganisms (GCM) 10K type strain sequencing project: providing services to taxonomists for standard genome sequencing and annotation.</title>
        <authorList>
            <consortium name="The Broad Institute Genomics Platform"/>
            <consortium name="The Broad Institute Genome Sequencing Center for Infectious Disease"/>
            <person name="Wu L."/>
            <person name="Ma J."/>
        </authorList>
    </citation>
    <scope>NUCLEOTIDE SEQUENCE [LARGE SCALE GENOMIC DNA]</scope>
    <source>
        <strain evidence="2">TISTR 2562</strain>
    </source>
</reference>
<proteinExistence type="predicted"/>
<evidence type="ECO:0000313" key="1">
    <source>
        <dbReference type="EMBL" id="MFD2741318.1"/>
    </source>
</evidence>
<gene>
    <name evidence="1" type="ORF">ACFSUD_17215</name>
</gene>
<dbReference type="EMBL" id="JBHUMP010000021">
    <property type="protein sequence ID" value="MFD2741318.1"/>
    <property type="molecule type" value="Genomic_DNA"/>
</dbReference>
<evidence type="ECO:0000313" key="2">
    <source>
        <dbReference type="Proteomes" id="UP001597474"/>
    </source>
</evidence>
<accession>A0ABW5U613</accession>
<organism evidence="1 2">
    <name type="scientific">Sulfitobacter aestuarii</name>
    <dbReference type="NCBI Taxonomy" id="2161676"/>
    <lineage>
        <taxon>Bacteria</taxon>
        <taxon>Pseudomonadati</taxon>
        <taxon>Pseudomonadota</taxon>
        <taxon>Alphaproteobacteria</taxon>
        <taxon>Rhodobacterales</taxon>
        <taxon>Roseobacteraceae</taxon>
        <taxon>Sulfitobacter</taxon>
    </lineage>
</organism>